<dbReference type="CDD" id="cd05402">
    <property type="entry name" value="NT_PAP_TUTase"/>
    <property type="match status" value="1"/>
</dbReference>
<comment type="caution">
    <text evidence="3">The sequence shown here is derived from an EMBL/GenBank/DDBJ whole genome shotgun (WGS) entry which is preliminary data.</text>
</comment>
<dbReference type="InterPro" id="IPR054708">
    <property type="entry name" value="MTPAP-like_central"/>
</dbReference>
<evidence type="ECO:0000259" key="2">
    <source>
        <dbReference type="Pfam" id="PF22600"/>
    </source>
</evidence>
<sequence>MVQTGATVEPYGSFVSNLFTRWGDLDISIEIANGSYISIPGKKQKQSLLRDVQRALSRNGRCHKLLLVANARVPVLKFQSKWLNLSCDVSINNLIGQMKSKMLFWINEIDGRFRDMVKEWAKAHDINDSTSGTLNSYSLSFLIIFHLQTCVPAILPPLKEIYPGNMIHDLTGVRAVAEKHIEEVCAVNINRFRAQRSRVINRSSVSQLFLSFLAKYSDISLRASEQGISPHSGRWEDIEGNMTWMPRTYALFVEDPFEQPVNTARSVSRSKLTKISETFRRTHNMLISANQTQTSIIATLVREEVSRSMARAPQVSNPNVPVGDSFRTRPQVNRVAHSPAQVQHQFLNTRTDRHPNYVTTNRPLPAAHDTRINRHPNNVTPSRPLQAVHGQGQHIWRPRSDS</sequence>
<evidence type="ECO:0000313" key="3">
    <source>
        <dbReference type="EMBL" id="KAK2968543.1"/>
    </source>
</evidence>
<dbReference type="GO" id="GO:0031123">
    <property type="term" value="P:RNA 3'-end processing"/>
    <property type="evidence" value="ECO:0007669"/>
    <property type="project" value="TreeGrafter"/>
</dbReference>
<feature type="domain" description="Poly(A) RNA polymerase mitochondrial-like central palm" evidence="2">
    <location>
        <begin position="5"/>
        <end position="103"/>
    </location>
</feature>
<organism evidence="3 4">
    <name type="scientific">Escallonia rubra</name>
    <dbReference type="NCBI Taxonomy" id="112253"/>
    <lineage>
        <taxon>Eukaryota</taxon>
        <taxon>Viridiplantae</taxon>
        <taxon>Streptophyta</taxon>
        <taxon>Embryophyta</taxon>
        <taxon>Tracheophyta</taxon>
        <taxon>Spermatophyta</taxon>
        <taxon>Magnoliopsida</taxon>
        <taxon>eudicotyledons</taxon>
        <taxon>Gunneridae</taxon>
        <taxon>Pentapetalae</taxon>
        <taxon>asterids</taxon>
        <taxon>campanulids</taxon>
        <taxon>Escalloniales</taxon>
        <taxon>Escalloniaceae</taxon>
        <taxon>Escallonia</taxon>
    </lineage>
</organism>
<dbReference type="Pfam" id="PF22600">
    <property type="entry name" value="MTPAP-like_central"/>
    <property type="match status" value="1"/>
</dbReference>
<dbReference type="AlphaFoldDB" id="A0AA88QKV4"/>
<dbReference type="Proteomes" id="UP001187471">
    <property type="component" value="Unassembled WGS sequence"/>
</dbReference>
<feature type="region of interest" description="Disordered" evidence="1">
    <location>
        <begin position="353"/>
        <end position="402"/>
    </location>
</feature>
<dbReference type="Gene3D" id="1.10.1410.10">
    <property type="match status" value="1"/>
</dbReference>
<reference evidence="3" key="1">
    <citation type="submission" date="2022-12" db="EMBL/GenBank/DDBJ databases">
        <title>Draft genome assemblies for two species of Escallonia (Escalloniales).</title>
        <authorList>
            <person name="Chanderbali A."/>
            <person name="Dervinis C."/>
            <person name="Anghel I."/>
            <person name="Soltis D."/>
            <person name="Soltis P."/>
            <person name="Zapata F."/>
        </authorList>
    </citation>
    <scope>NUCLEOTIDE SEQUENCE</scope>
    <source>
        <strain evidence="3">UCBG92.1500</strain>
        <tissue evidence="3">Leaf</tissue>
    </source>
</reference>
<dbReference type="PANTHER" id="PTHR12271:SF123">
    <property type="entry name" value="PROTEIN HESO1"/>
    <property type="match status" value="1"/>
</dbReference>
<dbReference type="SUPFAM" id="SSF81631">
    <property type="entry name" value="PAP/OAS1 substrate-binding domain"/>
    <property type="match status" value="1"/>
</dbReference>
<dbReference type="GO" id="GO:0050265">
    <property type="term" value="F:RNA uridylyltransferase activity"/>
    <property type="evidence" value="ECO:0007669"/>
    <property type="project" value="TreeGrafter"/>
</dbReference>
<dbReference type="EMBL" id="JAVXUO010002909">
    <property type="protein sequence ID" value="KAK2968543.1"/>
    <property type="molecule type" value="Genomic_DNA"/>
</dbReference>
<dbReference type="Gene3D" id="3.30.460.10">
    <property type="entry name" value="Beta Polymerase, domain 2"/>
    <property type="match status" value="1"/>
</dbReference>
<keyword evidence="4" id="KW-1185">Reference proteome</keyword>
<dbReference type="PANTHER" id="PTHR12271">
    <property type="entry name" value="POLY A POLYMERASE CID PAP -RELATED"/>
    <property type="match status" value="1"/>
</dbReference>
<evidence type="ECO:0000256" key="1">
    <source>
        <dbReference type="SAM" id="MobiDB-lite"/>
    </source>
</evidence>
<evidence type="ECO:0000313" key="4">
    <source>
        <dbReference type="Proteomes" id="UP001187471"/>
    </source>
</evidence>
<name>A0AA88QKV4_9ASTE</name>
<proteinExistence type="predicted"/>
<gene>
    <name evidence="3" type="ORF">RJ640_009388</name>
</gene>
<accession>A0AA88QKV4</accession>
<dbReference type="InterPro" id="IPR043519">
    <property type="entry name" value="NT_sf"/>
</dbReference>
<dbReference type="SUPFAM" id="SSF81301">
    <property type="entry name" value="Nucleotidyltransferase"/>
    <property type="match status" value="1"/>
</dbReference>
<protein>
    <recommendedName>
        <fullName evidence="2">Poly(A) RNA polymerase mitochondrial-like central palm domain-containing protein</fullName>
    </recommendedName>
</protein>